<keyword evidence="2" id="KW-0645">Protease</keyword>
<name>A0A853HZW8_9GAMM</name>
<evidence type="ECO:0000313" key="2">
    <source>
        <dbReference type="EMBL" id="NYZ64652.1"/>
    </source>
</evidence>
<dbReference type="AlphaFoldDB" id="A0A853HZW8"/>
<gene>
    <name evidence="2" type="ORF">H0A36_01445</name>
</gene>
<organism evidence="2 3">
    <name type="scientific">Spartinivicinus marinus</name>
    <dbReference type="NCBI Taxonomy" id="2994442"/>
    <lineage>
        <taxon>Bacteria</taxon>
        <taxon>Pseudomonadati</taxon>
        <taxon>Pseudomonadota</taxon>
        <taxon>Gammaproteobacteria</taxon>
        <taxon>Oceanospirillales</taxon>
        <taxon>Zooshikellaceae</taxon>
        <taxon>Spartinivicinus</taxon>
    </lineage>
</organism>
<dbReference type="Pfam" id="PF05618">
    <property type="entry name" value="Zn_protease"/>
    <property type="match status" value="1"/>
</dbReference>
<dbReference type="PANTHER" id="PTHR38037:SF1">
    <property type="entry name" value="ATP-DEPENDENT ZINC PROTEASE DOMAIN-CONTAINING PROTEIN-RELATED"/>
    <property type="match status" value="1"/>
</dbReference>
<accession>A0A853HZW8</accession>
<dbReference type="Proteomes" id="UP000569732">
    <property type="component" value="Unassembled WGS sequence"/>
</dbReference>
<evidence type="ECO:0000313" key="3">
    <source>
        <dbReference type="Proteomes" id="UP000569732"/>
    </source>
</evidence>
<dbReference type="InterPro" id="IPR008503">
    <property type="entry name" value="Asp_endopeptidase"/>
</dbReference>
<keyword evidence="2" id="KW-0378">Hydrolase</keyword>
<dbReference type="RefSeq" id="WP_180566669.1">
    <property type="nucleotide sequence ID" value="NZ_JACCKB010000001.1"/>
</dbReference>
<feature type="domain" description="Retropepsin-like aspartic endopeptidase" evidence="1">
    <location>
        <begin position="8"/>
        <end position="140"/>
    </location>
</feature>
<evidence type="ECO:0000259" key="1">
    <source>
        <dbReference type="Pfam" id="PF05618"/>
    </source>
</evidence>
<sequence length="155" mass="17383">MDTKKVTVGWREWASLPDLNINAIKAKVDTGAKTCALHAYYIDPYEKDGETWVKFGIHPIQLNTDTSVECHARLADQRSVTDSGGHSEQRYVIITTLVVGNKKFDAELTLTNRDSMRFRMLLGRNALNNHFIVDPVESFLLGPGLGTEDTDTDQE</sequence>
<reference evidence="2 3" key="1">
    <citation type="submission" date="2020-07" db="EMBL/GenBank/DDBJ databases">
        <title>Endozoicomonas sp. nov., isolated from sediment.</title>
        <authorList>
            <person name="Gu T."/>
        </authorList>
    </citation>
    <scope>NUCLEOTIDE SEQUENCE [LARGE SCALE GENOMIC DNA]</scope>
    <source>
        <strain evidence="2 3">SM1973</strain>
    </source>
</reference>
<dbReference type="InterPro" id="IPR021109">
    <property type="entry name" value="Peptidase_aspartic_dom_sf"/>
</dbReference>
<dbReference type="SUPFAM" id="SSF50630">
    <property type="entry name" value="Acid proteases"/>
    <property type="match status" value="1"/>
</dbReference>
<dbReference type="PANTHER" id="PTHR38037">
    <property type="entry name" value="ZN_PROTEASE DOMAIN-CONTAINING PROTEIN"/>
    <property type="match status" value="1"/>
</dbReference>
<dbReference type="GO" id="GO:0008233">
    <property type="term" value="F:peptidase activity"/>
    <property type="evidence" value="ECO:0007669"/>
    <property type="project" value="UniProtKB-KW"/>
</dbReference>
<dbReference type="Gene3D" id="2.40.70.10">
    <property type="entry name" value="Acid Proteases"/>
    <property type="match status" value="1"/>
</dbReference>
<dbReference type="GO" id="GO:0006508">
    <property type="term" value="P:proteolysis"/>
    <property type="evidence" value="ECO:0007669"/>
    <property type="project" value="UniProtKB-KW"/>
</dbReference>
<protein>
    <submittedName>
        <fullName evidence="2">ATP-dependent zinc protease</fullName>
    </submittedName>
</protein>
<dbReference type="EMBL" id="JACCKB010000001">
    <property type="protein sequence ID" value="NYZ64652.1"/>
    <property type="molecule type" value="Genomic_DNA"/>
</dbReference>
<keyword evidence="3" id="KW-1185">Reference proteome</keyword>
<comment type="caution">
    <text evidence="2">The sequence shown here is derived from an EMBL/GenBank/DDBJ whole genome shotgun (WGS) entry which is preliminary data.</text>
</comment>
<proteinExistence type="predicted"/>